<evidence type="ECO:0000313" key="2">
    <source>
        <dbReference type="Proteomes" id="UP000217790"/>
    </source>
</evidence>
<protein>
    <recommendedName>
        <fullName evidence="3">F-box domain-containing protein</fullName>
    </recommendedName>
</protein>
<keyword evidence="2" id="KW-1185">Reference proteome</keyword>
<dbReference type="InParanoid" id="A0A2H3C8R5"/>
<reference evidence="2" key="1">
    <citation type="journal article" date="2017" name="Nat. Ecol. Evol.">
        <title>Genome expansion and lineage-specific genetic innovations in the forest pathogenic fungi Armillaria.</title>
        <authorList>
            <person name="Sipos G."/>
            <person name="Prasanna A.N."/>
            <person name="Walter M.C."/>
            <person name="O'Connor E."/>
            <person name="Balint B."/>
            <person name="Krizsan K."/>
            <person name="Kiss B."/>
            <person name="Hess J."/>
            <person name="Varga T."/>
            <person name="Slot J."/>
            <person name="Riley R."/>
            <person name="Boka B."/>
            <person name="Rigling D."/>
            <person name="Barry K."/>
            <person name="Lee J."/>
            <person name="Mihaltcheva S."/>
            <person name="LaButti K."/>
            <person name="Lipzen A."/>
            <person name="Waldron R."/>
            <person name="Moloney N.M."/>
            <person name="Sperisen C."/>
            <person name="Kredics L."/>
            <person name="Vagvoelgyi C."/>
            <person name="Patrignani A."/>
            <person name="Fitzpatrick D."/>
            <person name="Nagy I."/>
            <person name="Doyle S."/>
            <person name="Anderson J.B."/>
            <person name="Grigoriev I.V."/>
            <person name="Gueldener U."/>
            <person name="Muensterkoetter M."/>
            <person name="Nagy L.G."/>
        </authorList>
    </citation>
    <scope>NUCLEOTIDE SEQUENCE [LARGE SCALE GENOMIC DNA]</scope>
    <source>
        <strain evidence="2">Ar21-2</strain>
    </source>
</reference>
<dbReference type="EMBL" id="KZ293774">
    <property type="protein sequence ID" value="PBK79459.1"/>
    <property type="molecule type" value="Genomic_DNA"/>
</dbReference>
<dbReference type="AlphaFoldDB" id="A0A2H3C8R5"/>
<evidence type="ECO:0008006" key="3">
    <source>
        <dbReference type="Google" id="ProtNLM"/>
    </source>
</evidence>
<dbReference type="OrthoDB" id="3070253at2759"/>
<evidence type="ECO:0000313" key="1">
    <source>
        <dbReference type="EMBL" id="PBK79459.1"/>
    </source>
</evidence>
<name>A0A2H3C8R5_ARMGA</name>
<proteinExistence type="predicted"/>
<gene>
    <name evidence="1" type="ORF">ARMGADRAFT_134352</name>
</gene>
<accession>A0A2H3C8R5</accession>
<dbReference type="Proteomes" id="UP000217790">
    <property type="component" value="Unassembled WGS sequence"/>
</dbReference>
<organism evidence="1 2">
    <name type="scientific">Armillaria gallica</name>
    <name type="common">Bulbous honey fungus</name>
    <name type="synonym">Armillaria bulbosa</name>
    <dbReference type="NCBI Taxonomy" id="47427"/>
    <lineage>
        <taxon>Eukaryota</taxon>
        <taxon>Fungi</taxon>
        <taxon>Dikarya</taxon>
        <taxon>Basidiomycota</taxon>
        <taxon>Agaricomycotina</taxon>
        <taxon>Agaricomycetes</taxon>
        <taxon>Agaricomycetidae</taxon>
        <taxon>Agaricales</taxon>
        <taxon>Marasmiineae</taxon>
        <taxon>Physalacriaceae</taxon>
        <taxon>Armillaria</taxon>
    </lineage>
</organism>
<sequence length="147" mass="16929">MDSLPQELVDALVDILSNDRRSLCALLSTSRSLRSQGRVHFFRIVHLPKEGSVSIFLDLCAPEIPHLVEDLLVALPRTVERREGLERLLERYPLPNVRTVTLKHFRCFEIKDSVPSALLSYSLTSSTLNIEFILSLPWPMFWIVFIR</sequence>